<keyword evidence="5" id="KW-1015">Disulfide bond</keyword>
<keyword evidence="8" id="KW-1133">Transmembrane helix</keyword>
<dbReference type="InterPro" id="IPR008037">
    <property type="entry name" value="Pacifastin_dom"/>
</dbReference>
<feature type="domain" description="Pacifastin" evidence="9">
    <location>
        <begin position="45"/>
        <end position="83"/>
    </location>
</feature>
<organism evidence="10">
    <name type="scientific">Homalodisca liturata</name>
    <dbReference type="NCBI Taxonomy" id="320908"/>
    <lineage>
        <taxon>Eukaryota</taxon>
        <taxon>Metazoa</taxon>
        <taxon>Ecdysozoa</taxon>
        <taxon>Arthropoda</taxon>
        <taxon>Hexapoda</taxon>
        <taxon>Insecta</taxon>
        <taxon>Pterygota</taxon>
        <taxon>Neoptera</taxon>
        <taxon>Paraneoptera</taxon>
        <taxon>Hemiptera</taxon>
        <taxon>Auchenorrhyncha</taxon>
        <taxon>Membracoidea</taxon>
        <taxon>Cicadellidae</taxon>
        <taxon>Cicadellinae</taxon>
        <taxon>Proconiini</taxon>
        <taxon>Homalodisca</taxon>
    </lineage>
</organism>
<comment type="similarity">
    <text evidence="6">Belongs to the protease inhibitor I19 family.</text>
</comment>
<keyword evidence="8" id="KW-0472">Membrane</keyword>
<feature type="compositionally biased region" description="Low complexity" evidence="7">
    <location>
        <begin position="81"/>
        <end position="100"/>
    </location>
</feature>
<evidence type="ECO:0000313" key="10">
    <source>
        <dbReference type="EMBL" id="JAS71066.1"/>
    </source>
</evidence>
<name>A0A1B6H8N1_9HEMI</name>
<keyword evidence="8" id="KW-0812">Transmembrane</keyword>
<proteinExistence type="inferred from homology"/>
<feature type="region of interest" description="Disordered" evidence="7">
    <location>
        <begin position="78"/>
        <end position="128"/>
    </location>
</feature>
<dbReference type="SUPFAM" id="SSF57283">
    <property type="entry name" value="PMP inhibitors"/>
    <property type="match status" value="1"/>
</dbReference>
<evidence type="ECO:0000256" key="5">
    <source>
        <dbReference type="ARBA" id="ARBA00023157"/>
    </source>
</evidence>
<sequence>LGCFPRSVTVLYLRRVGMYIKLLQLILASCLALDGFCAVFTMVPCEPGELVFIDCNLCTCNRQGFPNQVCARMWCPPPPKSQQNQTTTTTTVSPVPGPGSETDTGAHAQTGNHPDFPNEQDNAVFNTI</sequence>
<evidence type="ECO:0000259" key="9">
    <source>
        <dbReference type="Pfam" id="PF05375"/>
    </source>
</evidence>
<reference evidence="10" key="1">
    <citation type="submission" date="2015-11" db="EMBL/GenBank/DDBJ databases">
        <title>De novo transcriptome assembly of four potential Pierce s Disease insect vectors from Arizona vineyards.</title>
        <authorList>
            <person name="Tassone E.E."/>
        </authorList>
    </citation>
    <scope>NUCLEOTIDE SEQUENCE</scope>
</reference>
<protein>
    <recommendedName>
        <fullName evidence="9">Pacifastin domain-containing protein</fullName>
    </recommendedName>
</protein>
<dbReference type="GO" id="GO:0005576">
    <property type="term" value="C:extracellular region"/>
    <property type="evidence" value="ECO:0007669"/>
    <property type="project" value="UniProtKB-SubCell"/>
</dbReference>
<evidence type="ECO:0000256" key="7">
    <source>
        <dbReference type="SAM" id="MobiDB-lite"/>
    </source>
</evidence>
<feature type="compositionally biased region" description="Polar residues" evidence="7">
    <location>
        <begin position="101"/>
        <end position="112"/>
    </location>
</feature>
<dbReference type="GO" id="GO:0004867">
    <property type="term" value="F:serine-type endopeptidase inhibitor activity"/>
    <property type="evidence" value="ECO:0007669"/>
    <property type="project" value="UniProtKB-KW"/>
</dbReference>
<keyword evidence="2" id="KW-0964">Secreted</keyword>
<dbReference type="AlphaFoldDB" id="A0A1B6H8N1"/>
<evidence type="ECO:0000256" key="2">
    <source>
        <dbReference type="ARBA" id="ARBA00022525"/>
    </source>
</evidence>
<evidence type="ECO:0000256" key="3">
    <source>
        <dbReference type="ARBA" id="ARBA00022690"/>
    </source>
</evidence>
<dbReference type="EMBL" id="GECU01023124">
    <property type="protein sequence ID" value="JAS84582.1"/>
    <property type="molecule type" value="Transcribed_RNA"/>
</dbReference>
<feature type="compositionally biased region" description="Polar residues" evidence="7">
    <location>
        <begin position="119"/>
        <end position="128"/>
    </location>
</feature>
<evidence type="ECO:0000256" key="6">
    <source>
        <dbReference type="ARBA" id="ARBA00029459"/>
    </source>
</evidence>
<dbReference type="EMBL" id="GECU01036640">
    <property type="protein sequence ID" value="JAS71066.1"/>
    <property type="molecule type" value="Transcribed_RNA"/>
</dbReference>
<accession>A0A1B6H8N1</accession>
<evidence type="ECO:0000256" key="8">
    <source>
        <dbReference type="SAM" id="Phobius"/>
    </source>
</evidence>
<keyword evidence="4" id="KW-0722">Serine protease inhibitor</keyword>
<comment type="subcellular location">
    <subcellularLocation>
        <location evidence="1">Secreted</location>
    </subcellularLocation>
</comment>
<dbReference type="Pfam" id="PF05375">
    <property type="entry name" value="Pacifastin_I"/>
    <property type="match status" value="1"/>
</dbReference>
<keyword evidence="3" id="KW-0646">Protease inhibitor</keyword>
<gene>
    <name evidence="11" type="ORF">g.27883</name>
    <name evidence="10" type="ORF">g.27884</name>
</gene>
<evidence type="ECO:0000256" key="4">
    <source>
        <dbReference type="ARBA" id="ARBA00022900"/>
    </source>
</evidence>
<feature type="transmembrane region" description="Helical" evidence="8">
    <location>
        <begin position="22"/>
        <end position="43"/>
    </location>
</feature>
<dbReference type="InterPro" id="IPR036201">
    <property type="entry name" value="Pacifastin_dom_sf"/>
</dbReference>
<evidence type="ECO:0000313" key="11">
    <source>
        <dbReference type="EMBL" id="JAS84582.1"/>
    </source>
</evidence>
<feature type="non-terminal residue" evidence="10">
    <location>
        <position position="1"/>
    </location>
</feature>
<evidence type="ECO:0000256" key="1">
    <source>
        <dbReference type="ARBA" id="ARBA00004613"/>
    </source>
</evidence>